<dbReference type="EMBL" id="JAAVMX010000005">
    <property type="protein sequence ID" value="KAF4509104.1"/>
    <property type="molecule type" value="Genomic_DNA"/>
</dbReference>
<dbReference type="GO" id="GO:0045944">
    <property type="term" value="P:positive regulation of transcription by RNA polymerase II"/>
    <property type="evidence" value="ECO:0007669"/>
    <property type="project" value="TreeGrafter"/>
</dbReference>
<dbReference type="PROSITE" id="PS00463">
    <property type="entry name" value="ZN2_CY6_FUNGAL_1"/>
    <property type="match status" value="1"/>
</dbReference>
<organism evidence="5 6">
    <name type="scientific">Ophiocordyceps sinensis</name>
    <dbReference type="NCBI Taxonomy" id="72228"/>
    <lineage>
        <taxon>Eukaryota</taxon>
        <taxon>Fungi</taxon>
        <taxon>Dikarya</taxon>
        <taxon>Ascomycota</taxon>
        <taxon>Pezizomycotina</taxon>
        <taxon>Sordariomycetes</taxon>
        <taxon>Hypocreomycetidae</taxon>
        <taxon>Hypocreales</taxon>
        <taxon>Ophiocordycipitaceae</taxon>
        <taxon>Ophiocordyceps</taxon>
    </lineage>
</organism>
<evidence type="ECO:0000313" key="5">
    <source>
        <dbReference type="EMBL" id="KAF4509104.1"/>
    </source>
</evidence>
<dbReference type="GO" id="GO:0000976">
    <property type="term" value="F:transcription cis-regulatory region binding"/>
    <property type="evidence" value="ECO:0007669"/>
    <property type="project" value="TreeGrafter"/>
</dbReference>
<dbReference type="GO" id="GO:0000981">
    <property type="term" value="F:DNA-binding transcription factor activity, RNA polymerase II-specific"/>
    <property type="evidence" value="ECO:0007669"/>
    <property type="project" value="InterPro"/>
</dbReference>
<comment type="caution">
    <text evidence="5">The sequence shown here is derived from an EMBL/GenBank/DDBJ whole genome shotgun (WGS) entry which is preliminary data.</text>
</comment>
<dbReference type="InterPro" id="IPR036864">
    <property type="entry name" value="Zn2-C6_fun-type_DNA-bd_sf"/>
</dbReference>
<dbReference type="SUPFAM" id="SSF57701">
    <property type="entry name" value="Zn2/Cys6 DNA-binding domain"/>
    <property type="match status" value="1"/>
</dbReference>
<dbReference type="InterPro" id="IPR001138">
    <property type="entry name" value="Zn2Cys6_DnaBD"/>
</dbReference>
<feature type="region of interest" description="Disordered" evidence="3">
    <location>
        <begin position="52"/>
        <end position="133"/>
    </location>
</feature>
<sequence length="672" mass="72755">MPSISKPCHNCRRRRLRCDRSWPTCHKCAVSGQECLGYGRVFVWTQANDTHGNLKPPPAHPASAAAAASLPSSSSSSSSSSPWPLATAPSRKQLQQRRLQKSSRQPQHPSPPSVSGGGHGGPGGRALGFDAGHGDGLAQVAARVVATGKKDDDTGGEGGSGGSRQQLPRRLQARGGTYPPGQELSSHGQTTPSPPQMLGDDVGMFHDDFGQAHWHQPQSRYHATSAGIESEASSTQQRNGNLGPGRVSLGNLTDPVFQDLDRNSRYYLAHFADRVCKDLVARDAPGSNPFRELIPLTNKHPLLLHILIATSAIHWSNIFRPITAIPTGLTDPGGYLAQLRAKDLVSRQALIDALTAKQKAMGHLREVLDTLDPAVSEVALAAMHFFVKFDLIDLERNERKGWQTHLEGASSILALLAPGNAASSSNRMLRDCVIADCFIYHILGSTLASGALAARIARYAFELLPVMKRVEINSYLSCPAEILQVILMASQLSYETPCTDWSLSAAGEALALISQALAFDIPGWASQLQQQSAKVTDIESRVHVASAHRSAACLYILQALPLARAVRPVDADFLVSDILGHLAQIDERDPYFKATSWPTFIAGAETRDAEKRTWTLKRLLAIWGICSWGYIFTAIEMLKATWAMQDGAVNSVDAGVNWLQGLRDMGFDYLIV</sequence>
<dbReference type="SMART" id="SM00066">
    <property type="entry name" value="GAL4"/>
    <property type="match status" value="1"/>
</dbReference>
<feature type="domain" description="Zn(2)-C6 fungal-type" evidence="4">
    <location>
        <begin position="7"/>
        <end position="35"/>
    </location>
</feature>
<dbReference type="GO" id="GO:0005634">
    <property type="term" value="C:nucleus"/>
    <property type="evidence" value="ECO:0007669"/>
    <property type="project" value="UniProtKB-SubCell"/>
</dbReference>
<protein>
    <recommendedName>
        <fullName evidence="4">Zn(2)-C6 fungal-type domain-containing protein</fullName>
    </recommendedName>
</protein>
<comment type="subcellular location">
    <subcellularLocation>
        <location evidence="1">Nucleus</location>
    </subcellularLocation>
</comment>
<dbReference type="Proteomes" id="UP000557566">
    <property type="component" value="Unassembled WGS sequence"/>
</dbReference>
<feature type="compositionally biased region" description="Polar residues" evidence="3">
    <location>
        <begin position="231"/>
        <end position="240"/>
    </location>
</feature>
<gene>
    <name evidence="5" type="ORF">G6O67_005407</name>
</gene>
<evidence type="ECO:0000256" key="3">
    <source>
        <dbReference type="SAM" id="MobiDB-lite"/>
    </source>
</evidence>
<reference evidence="5 6" key="1">
    <citation type="journal article" date="2020" name="Genome Biol. Evol.">
        <title>A new high-quality draft genome assembly of the Chinese cordyceps Ophiocordyceps sinensis.</title>
        <authorList>
            <person name="Shu R."/>
            <person name="Zhang J."/>
            <person name="Meng Q."/>
            <person name="Zhang H."/>
            <person name="Zhou G."/>
            <person name="Li M."/>
            <person name="Wu P."/>
            <person name="Zhao Y."/>
            <person name="Chen C."/>
            <person name="Qin Q."/>
        </authorList>
    </citation>
    <scope>NUCLEOTIDE SEQUENCE [LARGE SCALE GENOMIC DNA]</scope>
    <source>
        <strain evidence="5 6">IOZ07</strain>
    </source>
</reference>
<dbReference type="GO" id="GO:0008270">
    <property type="term" value="F:zinc ion binding"/>
    <property type="evidence" value="ECO:0007669"/>
    <property type="project" value="InterPro"/>
</dbReference>
<dbReference type="Gene3D" id="4.10.240.10">
    <property type="entry name" value="Zn(2)-C6 fungal-type DNA-binding domain"/>
    <property type="match status" value="1"/>
</dbReference>
<evidence type="ECO:0000256" key="1">
    <source>
        <dbReference type="ARBA" id="ARBA00004123"/>
    </source>
</evidence>
<dbReference type="Pfam" id="PF11951">
    <property type="entry name" value="Fungal_trans_2"/>
    <property type="match status" value="1"/>
</dbReference>
<dbReference type="OrthoDB" id="5380854at2759"/>
<dbReference type="InterPro" id="IPR021858">
    <property type="entry name" value="Fun_TF"/>
</dbReference>
<dbReference type="AlphaFoldDB" id="A0A8H4V5W5"/>
<evidence type="ECO:0000313" key="6">
    <source>
        <dbReference type="Proteomes" id="UP000557566"/>
    </source>
</evidence>
<name>A0A8H4V5W5_9HYPO</name>
<dbReference type="PANTHER" id="PTHR37534">
    <property type="entry name" value="TRANSCRIPTIONAL ACTIVATOR PROTEIN UGA3"/>
    <property type="match status" value="1"/>
</dbReference>
<dbReference type="PANTHER" id="PTHR37534:SF51">
    <property type="entry name" value="ACRIFLAVINE SENSITIVITY CONTROL PROTEIN ACR-2"/>
    <property type="match status" value="1"/>
</dbReference>
<dbReference type="Pfam" id="PF00172">
    <property type="entry name" value="Zn_clus"/>
    <property type="match status" value="1"/>
</dbReference>
<feature type="region of interest" description="Disordered" evidence="3">
    <location>
        <begin position="149"/>
        <end position="247"/>
    </location>
</feature>
<feature type="compositionally biased region" description="Low complexity" evidence="3">
    <location>
        <begin position="61"/>
        <end position="93"/>
    </location>
</feature>
<dbReference type="PROSITE" id="PS50048">
    <property type="entry name" value="ZN2_CY6_FUNGAL_2"/>
    <property type="match status" value="1"/>
</dbReference>
<proteinExistence type="predicted"/>
<evidence type="ECO:0000259" key="4">
    <source>
        <dbReference type="PROSITE" id="PS50048"/>
    </source>
</evidence>
<feature type="compositionally biased region" description="Gly residues" evidence="3">
    <location>
        <begin position="115"/>
        <end position="126"/>
    </location>
</feature>
<keyword evidence="2" id="KW-0539">Nucleus</keyword>
<evidence type="ECO:0000256" key="2">
    <source>
        <dbReference type="ARBA" id="ARBA00023242"/>
    </source>
</evidence>
<keyword evidence="6" id="KW-1185">Reference proteome</keyword>
<accession>A0A8H4V5W5</accession>